<dbReference type="Proteomes" id="UP000824469">
    <property type="component" value="Unassembled WGS sequence"/>
</dbReference>
<feature type="region of interest" description="Disordered" evidence="1">
    <location>
        <begin position="340"/>
        <end position="387"/>
    </location>
</feature>
<dbReference type="Gene3D" id="3.10.350.10">
    <property type="entry name" value="LysM domain"/>
    <property type="match status" value="1"/>
</dbReference>
<dbReference type="SUPFAM" id="SSF54106">
    <property type="entry name" value="LysM domain"/>
    <property type="match status" value="1"/>
</dbReference>
<dbReference type="PANTHER" id="PTHR20932">
    <property type="entry name" value="LYSM AND PUTATIVE PEPTIDOGLYCAN-BINDING DOMAIN-CONTAINING PROTEIN"/>
    <property type="match status" value="1"/>
</dbReference>
<feature type="region of interest" description="Disordered" evidence="1">
    <location>
        <begin position="98"/>
        <end position="126"/>
    </location>
</feature>
<dbReference type="OMA" id="PEYSNGK"/>
<dbReference type="InterPro" id="IPR036779">
    <property type="entry name" value="LysM_dom_sf"/>
</dbReference>
<proteinExistence type="predicted"/>
<organism evidence="3 4">
    <name type="scientific">Taxus chinensis</name>
    <name type="common">Chinese yew</name>
    <name type="synonym">Taxus wallichiana var. chinensis</name>
    <dbReference type="NCBI Taxonomy" id="29808"/>
    <lineage>
        <taxon>Eukaryota</taxon>
        <taxon>Viridiplantae</taxon>
        <taxon>Streptophyta</taxon>
        <taxon>Embryophyta</taxon>
        <taxon>Tracheophyta</taxon>
        <taxon>Spermatophyta</taxon>
        <taxon>Pinopsida</taxon>
        <taxon>Pinidae</taxon>
        <taxon>Conifers II</taxon>
        <taxon>Cupressales</taxon>
        <taxon>Taxaceae</taxon>
        <taxon>Taxus</taxon>
    </lineage>
</organism>
<sequence>MGHGGDSDCFHDMLANLEAGRMDLGFSVTPTRSVANTASSSTSSGGASNNYIEHTVSKLDTLAGIAIKYGVEVSDIKRMNGLMTDLQMFAHKTLHIPLPGRHPPSSALSNNTKTPSSVTSGRPPRYGIHIYCNSTPDSYVPEPKKSEKKPVSVAMSLLRGYYGLSPRQRKGNEGTEMTVYKADNNLCMEGEPSTPPQTYSNGESKDVTKIFKTSYNGDLLMKAEEDFTGENSTRTNGFLTAGHFADAGFDEIEKTNESLVRRRSKVEGMDYLSGSTDNLLKQEAGLSGRGGKGWSLRPKSGSKLSLASDATGATDHPFTVSDPHMADALLVGVSGLKGFGDSPGNGKTDQDLMSKVRRSSSTSSLQDSGKVSPLRSTSRWAAKGDNQGVLTSAVSKPLFEAIPRPLNGRWNKAALD</sequence>
<dbReference type="Pfam" id="PF01476">
    <property type="entry name" value="LysM"/>
    <property type="match status" value="1"/>
</dbReference>
<evidence type="ECO:0000313" key="3">
    <source>
        <dbReference type="EMBL" id="KAH9323693.1"/>
    </source>
</evidence>
<feature type="domain" description="LysM" evidence="2">
    <location>
        <begin position="52"/>
        <end position="96"/>
    </location>
</feature>
<dbReference type="InterPro" id="IPR018392">
    <property type="entry name" value="LysM"/>
</dbReference>
<comment type="caution">
    <text evidence="3">The sequence shown here is derived from an EMBL/GenBank/DDBJ whole genome shotgun (WGS) entry which is preliminary data.</text>
</comment>
<gene>
    <name evidence="3" type="ORF">KI387_018332</name>
</gene>
<dbReference type="InterPro" id="IPR045030">
    <property type="entry name" value="LYSM1-4"/>
</dbReference>
<keyword evidence="4" id="KW-1185">Reference proteome</keyword>
<feature type="region of interest" description="Disordered" evidence="1">
    <location>
        <begin position="282"/>
        <end position="319"/>
    </location>
</feature>
<dbReference type="CDD" id="cd00118">
    <property type="entry name" value="LysM"/>
    <property type="match status" value="1"/>
</dbReference>
<dbReference type="AlphaFoldDB" id="A0AA38GKL7"/>
<feature type="compositionally biased region" description="Low complexity" evidence="1">
    <location>
        <begin position="359"/>
        <end position="368"/>
    </location>
</feature>
<evidence type="ECO:0000313" key="4">
    <source>
        <dbReference type="Proteomes" id="UP000824469"/>
    </source>
</evidence>
<dbReference type="PANTHER" id="PTHR20932:SF36">
    <property type="entry name" value="OS03G0110600 PROTEIN"/>
    <property type="match status" value="1"/>
</dbReference>
<protein>
    <recommendedName>
        <fullName evidence="2">LysM domain-containing protein</fullName>
    </recommendedName>
</protein>
<accession>A0AA38GKL7</accession>
<feature type="compositionally biased region" description="Polar residues" evidence="1">
    <location>
        <begin position="106"/>
        <end position="120"/>
    </location>
</feature>
<dbReference type="EMBL" id="JAHRHJ020000003">
    <property type="protein sequence ID" value="KAH9323693.1"/>
    <property type="molecule type" value="Genomic_DNA"/>
</dbReference>
<name>A0AA38GKL7_TAXCH</name>
<dbReference type="SMART" id="SM00257">
    <property type="entry name" value="LysM"/>
    <property type="match status" value="1"/>
</dbReference>
<evidence type="ECO:0000259" key="2">
    <source>
        <dbReference type="PROSITE" id="PS51782"/>
    </source>
</evidence>
<dbReference type="PROSITE" id="PS51782">
    <property type="entry name" value="LYSM"/>
    <property type="match status" value="1"/>
</dbReference>
<evidence type="ECO:0000256" key="1">
    <source>
        <dbReference type="SAM" id="MobiDB-lite"/>
    </source>
</evidence>
<reference evidence="3 4" key="1">
    <citation type="journal article" date="2021" name="Nat. Plants">
        <title>The Taxus genome provides insights into paclitaxel biosynthesis.</title>
        <authorList>
            <person name="Xiong X."/>
            <person name="Gou J."/>
            <person name="Liao Q."/>
            <person name="Li Y."/>
            <person name="Zhou Q."/>
            <person name="Bi G."/>
            <person name="Li C."/>
            <person name="Du R."/>
            <person name="Wang X."/>
            <person name="Sun T."/>
            <person name="Guo L."/>
            <person name="Liang H."/>
            <person name="Lu P."/>
            <person name="Wu Y."/>
            <person name="Zhang Z."/>
            <person name="Ro D.K."/>
            <person name="Shang Y."/>
            <person name="Huang S."/>
            <person name="Yan J."/>
        </authorList>
    </citation>
    <scope>NUCLEOTIDE SEQUENCE [LARGE SCALE GENOMIC DNA]</scope>
    <source>
        <strain evidence="3">Ta-2019</strain>
    </source>
</reference>